<gene>
    <name evidence="4" type="ORF">METZ01_LOCUS120877</name>
</gene>
<feature type="non-terminal residue" evidence="4">
    <location>
        <position position="1"/>
    </location>
</feature>
<dbReference type="PANTHER" id="PTHR42796:SF4">
    <property type="entry name" value="FUMARYLACETOACETATE HYDROLASE DOMAIN-CONTAINING PROTEIN 2A"/>
    <property type="match status" value="1"/>
</dbReference>
<dbReference type="PANTHER" id="PTHR42796">
    <property type="entry name" value="FUMARYLACETOACETATE HYDROLASE DOMAIN-CONTAINING PROTEIN 2A-RELATED"/>
    <property type="match status" value="1"/>
</dbReference>
<name>A0A381XUW0_9ZZZZ</name>
<dbReference type="GO" id="GO:0003824">
    <property type="term" value="F:catalytic activity"/>
    <property type="evidence" value="ECO:0007669"/>
    <property type="project" value="InterPro"/>
</dbReference>
<feature type="domain" description="Fumarylacetoacetase-like C-terminal" evidence="3">
    <location>
        <begin position="58"/>
        <end position="265"/>
    </location>
</feature>
<dbReference type="InterPro" id="IPR051121">
    <property type="entry name" value="FAH"/>
</dbReference>
<dbReference type="AlphaFoldDB" id="A0A381XUW0"/>
<dbReference type="Gene3D" id="3.90.850.10">
    <property type="entry name" value="Fumarylacetoacetase-like, C-terminal domain"/>
    <property type="match status" value="1"/>
</dbReference>
<evidence type="ECO:0000256" key="2">
    <source>
        <dbReference type="ARBA" id="ARBA00022723"/>
    </source>
</evidence>
<comment type="similarity">
    <text evidence="1">Belongs to the FAH family.</text>
</comment>
<accession>A0A381XUW0</accession>
<dbReference type="FunFam" id="3.90.850.10:FF:000008">
    <property type="entry name" value="FAA hydrolase family protein"/>
    <property type="match status" value="1"/>
</dbReference>
<proteinExistence type="inferred from homology"/>
<evidence type="ECO:0000256" key="1">
    <source>
        <dbReference type="ARBA" id="ARBA00010211"/>
    </source>
</evidence>
<sequence length="267" mass="29365">VTDAGVIDLGCLPDAPDNLRQALSQLGVDGVKALGHNLSADHALGDIAYERPIRDPEKIICIGVNYVHRNEEYDDTALPPYPSVFMRTPGSLVGHLQPIVRPPESTHFDYEGEIAIIIGKPGRRISKDRAEDHIAGLTVLQEGSVRDWMRHGKFNVTQGKNFERSGAVGPWMVTADEFEDYDNLTVTTRVNGEQRQHDSTSNLLFSFSYLISYLSIFMTLKTGDIITTGTPTGAGARFEPPRFLVPGDTVEVEVPGVGLLRNHVVDE</sequence>
<dbReference type="InterPro" id="IPR011234">
    <property type="entry name" value="Fumarylacetoacetase-like_C"/>
</dbReference>
<dbReference type="Pfam" id="PF01557">
    <property type="entry name" value="FAA_hydrolase"/>
    <property type="match status" value="1"/>
</dbReference>
<protein>
    <recommendedName>
        <fullName evidence="3">Fumarylacetoacetase-like C-terminal domain-containing protein</fullName>
    </recommendedName>
</protein>
<dbReference type="GO" id="GO:0044281">
    <property type="term" value="P:small molecule metabolic process"/>
    <property type="evidence" value="ECO:0007669"/>
    <property type="project" value="UniProtKB-ARBA"/>
</dbReference>
<dbReference type="GO" id="GO:0046872">
    <property type="term" value="F:metal ion binding"/>
    <property type="evidence" value="ECO:0007669"/>
    <property type="project" value="UniProtKB-KW"/>
</dbReference>
<evidence type="ECO:0000313" key="4">
    <source>
        <dbReference type="EMBL" id="SVA68023.1"/>
    </source>
</evidence>
<keyword evidence="2" id="KW-0479">Metal-binding</keyword>
<evidence type="ECO:0000259" key="3">
    <source>
        <dbReference type="Pfam" id="PF01557"/>
    </source>
</evidence>
<reference evidence="4" key="1">
    <citation type="submission" date="2018-05" db="EMBL/GenBank/DDBJ databases">
        <authorList>
            <person name="Lanie J.A."/>
            <person name="Ng W.-L."/>
            <person name="Kazmierczak K.M."/>
            <person name="Andrzejewski T.M."/>
            <person name="Davidsen T.M."/>
            <person name="Wayne K.J."/>
            <person name="Tettelin H."/>
            <person name="Glass J.I."/>
            <person name="Rusch D."/>
            <person name="Podicherti R."/>
            <person name="Tsui H.-C.T."/>
            <person name="Winkler M.E."/>
        </authorList>
    </citation>
    <scope>NUCLEOTIDE SEQUENCE</scope>
</reference>
<dbReference type="EMBL" id="UINC01016318">
    <property type="protein sequence ID" value="SVA68023.1"/>
    <property type="molecule type" value="Genomic_DNA"/>
</dbReference>
<organism evidence="4">
    <name type="scientific">marine metagenome</name>
    <dbReference type="NCBI Taxonomy" id="408172"/>
    <lineage>
        <taxon>unclassified sequences</taxon>
        <taxon>metagenomes</taxon>
        <taxon>ecological metagenomes</taxon>
    </lineage>
</organism>
<dbReference type="SUPFAM" id="SSF56529">
    <property type="entry name" value="FAH"/>
    <property type="match status" value="1"/>
</dbReference>
<dbReference type="InterPro" id="IPR036663">
    <property type="entry name" value="Fumarylacetoacetase_C_sf"/>
</dbReference>